<evidence type="ECO:0000313" key="7">
    <source>
        <dbReference type="Proteomes" id="UP000468687"/>
    </source>
</evidence>
<proteinExistence type="predicted"/>
<dbReference type="SMART" id="SM00346">
    <property type="entry name" value="HTH_ICLR"/>
    <property type="match status" value="1"/>
</dbReference>
<dbReference type="SUPFAM" id="SSF46785">
    <property type="entry name" value="Winged helix' DNA-binding domain"/>
    <property type="match status" value="1"/>
</dbReference>
<keyword evidence="2" id="KW-0238">DNA-binding</keyword>
<feature type="domain" description="HTH iclR-type" evidence="4">
    <location>
        <begin position="1"/>
        <end position="62"/>
    </location>
</feature>
<dbReference type="SUPFAM" id="SSF55781">
    <property type="entry name" value="GAF domain-like"/>
    <property type="match status" value="1"/>
</dbReference>
<evidence type="ECO:0000259" key="4">
    <source>
        <dbReference type="PROSITE" id="PS51077"/>
    </source>
</evidence>
<keyword evidence="3" id="KW-0804">Transcription</keyword>
<organism evidence="6 7">
    <name type="scientific">Nocardioides zeae</name>
    <dbReference type="NCBI Taxonomy" id="1457234"/>
    <lineage>
        <taxon>Bacteria</taxon>
        <taxon>Bacillati</taxon>
        <taxon>Actinomycetota</taxon>
        <taxon>Actinomycetes</taxon>
        <taxon>Propionibacteriales</taxon>
        <taxon>Nocardioidaceae</taxon>
        <taxon>Nocardioides</taxon>
    </lineage>
</organism>
<dbReference type="InterPro" id="IPR005471">
    <property type="entry name" value="Tscrpt_reg_IclR_N"/>
</dbReference>
<comment type="caution">
    <text evidence="6">The sequence shown here is derived from an EMBL/GenBank/DDBJ whole genome shotgun (WGS) entry which is preliminary data.</text>
</comment>
<keyword evidence="1" id="KW-0805">Transcription regulation</keyword>
<reference evidence="6 7" key="1">
    <citation type="journal article" date="2014" name="Int. J. Syst. Evol. Microbiol.">
        <title>Nocardioides zeae sp. nov., isolated from the stem of Zea mays.</title>
        <authorList>
            <person name="Glaeser S.P."/>
            <person name="McInroy J.A."/>
            <person name="Busse H.J."/>
            <person name="Kampfer P."/>
        </authorList>
    </citation>
    <scope>NUCLEOTIDE SEQUENCE [LARGE SCALE GENOMIC DNA]</scope>
    <source>
        <strain evidence="6 7">JCM 30728</strain>
    </source>
</reference>
<gene>
    <name evidence="6" type="ORF">G3T38_19865</name>
</gene>
<dbReference type="Gene3D" id="3.30.450.40">
    <property type="match status" value="1"/>
</dbReference>
<evidence type="ECO:0000259" key="5">
    <source>
        <dbReference type="PROSITE" id="PS51078"/>
    </source>
</evidence>
<dbReference type="InterPro" id="IPR036390">
    <property type="entry name" value="WH_DNA-bd_sf"/>
</dbReference>
<accession>A0A6P0HP93</accession>
<evidence type="ECO:0000256" key="2">
    <source>
        <dbReference type="ARBA" id="ARBA00023125"/>
    </source>
</evidence>
<dbReference type="PROSITE" id="PS51077">
    <property type="entry name" value="HTH_ICLR"/>
    <property type="match status" value="1"/>
</dbReference>
<dbReference type="PANTHER" id="PTHR30136:SF35">
    <property type="entry name" value="HTH-TYPE TRANSCRIPTIONAL REGULATOR RV1719"/>
    <property type="match status" value="1"/>
</dbReference>
<dbReference type="Pfam" id="PF01614">
    <property type="entry name" value="IclR_C"/>
    <property type="match status" value="1"/>
</dbReference>
<keyword evidence="7" id="KW-1185">Reference proteome</keyword>
<dbReference type="PROSITE" id="PS51078">
    <property type="entry name" value="ICLR_ED"/>
    <property type="match status" value="1"/>
</dbReference>
<dbReference type="PANTHER" id="PTHR30136">
    <property type="entry name" value="HELIX-TURN-HELIX TRANSCRIPTIONAL REGULATOR, ICLR FAMILY"/>
    <property type="match status" value="1"/>
</dbReference>
<sequence length="255" mass="27454">MVGRAAGVLRALAELDTEGARTADVARAVDLPRPTVHRVLTALLDEGLVDRVQETGRWHLGPELFVLGAAAARRYDVAQVAHPTVRRLAELTGESAFFSVRRGEDTVCLLREDGDFPIRSHVLTEGSRFPLGVVSAGLALLAHLPDREVEDYLARVDLVPSYGRPHATEPLRQRIATTRTDGYATNPGLNVEGSWGLAAAVFDRAGRPSWALTLTGIESRFAQPRRAELGALLLREAHALTGRLSAGPSAAAPPR</sequence>
<dbReference type="InterPro" id="IPR050707">
    <property type="entry name" value="HTH_MetabolicPath_Reg"/>
</dbReference>
<dbReference type="EMBL" id="JAAGXA010000022">
    <property type="protein sequence ID" value="NEN80512.1"/>
    <property type="molecule type" value="Genomic_DNA"/>
</dbReference>
<evidence type="ECO:0000256" key="1">
    <source>
        <dbReference type="ARBA" id="ARBA00023015"/>
    </source>
</evidence>
<dbReference type="InterPro" id="IPR029016">
    <property type="entry name" value="GAF-like_dom_sf"/>
</dbReference>
<dbReference type="InterPro" id="IPR036388">
    <property type="entry name" value="WH-like_DNA-bd_sf"/>
</dbReference>
<evidence type="ECO:0000313" key="6">
    <source>
        <dbReference type="EMBL" id="NEN80512.1"/>
    </source>
</evidence>
<feature type="domain" description="IclR-ED" evidence="5">
    <location>
        <begin position="63"/>
        <end position="246"/>
    </location>
</feature>
<dbReference type="Proteomes" id="UP000468687">
    <property type="component" value="Unassembled WGS sequence"/>
</dbReference>
<dbReference type="InterPro" id="IPR014757">
    <property type="entry name" value="Tscrpt_reg_IclR_C"/>
</dbReference>
<dbReference type="GO" id="GO:0003700">
    <property type="term" value="F:DNA-binding transcription factor activity"/>
    <property type="evidence" value="ECO:0007669"/>
    <property type="project" value="TreeGrafter"/>
</dbReference>
<protein>
    <submittedName>
        <fullName evidence="6">IclR family transcriptional regulator</fullName>
    </submittedName>
</protein>
<name>A0A6P0HP93_9ACTN</name>
<dbReference type="Pfam" id="PF09339">
    <property type="entry name" value="HTH_IclR"/>
    <property type="match status" value="1"/>
</dbReference>
<dbReference type="Gene3D" id="1.10.10.10">
    <property type="entry name" value="Winged helix-like DNA-binding domain superfamily/Winged helix DNA-binding domain"/>
    <property type="match status" value="1"/>
</dbReference>
<dbReference type="GO" id="GO:0045892">
    <property type="term" value="P:negative regulation of DNA-templated transcription"/>
    <property type="evidence" value="ECO:0007669"/>
    <property type="project" value="TreeGrafter"/>
</dbReference>
<dbReference type="AlphaFoldDB" id="A0A6P0HP93"/>
<evidence type="ECO:0000256" key="3">
    <source>
        <dbReference type="ARBA" id="ARBA00023163"/>
    </source>
</evidence>
<dbReference type="GO" id="GO:0003677">
    <property type="term" value="F:DNA binding"/>
    <property type="evidence" value="ECO:0007669"/>
    <property type="project" value="UniProtKB-KW"/>
</dbReference>